<dbReference type="EMBL" id="CP014168">
    <property type="protein sequence ID" value="AOH82711.1"/>
    <property type="molecule type" value="Genomic_DNA"/>
</dbReference>
<keyword evidence="4 6" id="KW-1133">Transmembrane helix</keyword>
<accession>A0A1B3Z5K9</accession>
<evidence type="ECO:0000256" key="1">
    <source>
        <dbReference type="ARBA" id="ARBA00004651"/>
    </source>
</evidence>
<proteinExistence type="predicted"/>
<dbReference type="AlphaFoldDB" id="A0A1B3Z5K9"/>
<dbReference type="InterPro" id="IPR017850">
    <property type="entry name" value="Alkaline_phosphatase_core_sf"/>
</dbReference>
<keyword evidence="2" id="KW-1003">Cell membrane</keyword>
<evidence type="ECO:0000256" key="6">
    <source>
        <dbReference type="SAM" id="Phobius"/>
    </source>
</evidence>
<evidence type="ECO:0000256" key="5">
    <source>
        <dbReference type="ARBA" id="ARBA00023136"/>
    </source>
</evidence>
<keyword evidence="5 6" id="KW-0472">Membrane</keyword>
<feature type="transmembrane region" description="Helical" evidence="6">
    <location>
        <begin position="35"/>
        <end position="68"/>
    </location>
</feature>
<evidence type="ECO:0000256" key="3">
    <source>
        <dbReference type="ARBA" id="ARBA00022692"/>
    </source>
</evidence>
<feature type="domain" description="Sulfatase N-terminal" evidence="7">
    <location>
        <begin position="207"/>
        <end position="443"/>
    </location>
</feature>
<keyword evidence="3 6" id="KW-0812">Transmembrane</keyword>
<evidence type="ECO:0000313" key="9">
    <source>
        <dbReference type="Proteomes" id="UP000094256"/>
    </source>
</evidence>
<dbReference type="Pfam" id="PF00884">
    <property type="entry name" value="Sulfatase"/>
    <property type="match status" value="1"/>
</dbReference>
<name>A0A1B3Z5K9_9SPHN</name>
<protein>
    <submittedName>
        <fullName evidence="8">Capsular biosynthesis protein</fullName>
    </submittedName>
</protein>
<evidence type="ECO:0000256" key="2">
    <source>
        <dbReference type="ARBA" id="ARBA00022475"/>
    </source>
</evidence>
<comment type="subcellular location">
    <subcellularLocation>
        <location evidence="1">Cell membrane</location>
        <topology evidence="1">Multi-pass membrane protein</topology>
    </subcellularLocation>
</comment>
<dbReference type="STRING" id="1560345.AWL63_00660"/>
<feature type="transmembrane region" description="Helical" evidence="6">
    <location>
        <begin position="108"/>
        <end position="127"/>
    </location>
</feature>
<evidence type="ECO:0000313" key="8">
    <source>
        <dbReference type="EMBL" id="AOH82711.1"/>
    </source>
</evidence>
<dbReference type="InterPro" id="IPR000917">
    <property type="entry name" value="Sulfatase_N"/>
</dbReference>
<dbReference type="CDD" id="cd16015">
    <property type="entry name" value="LTA_synthase"/>
    <property type="match status" value="1"/>
</dbReference>
<evidence type="ECO:0000259" key="7">
    <source>
        <dbReference type="Pfam" id="PF00884"/>
    </source>
</evidence>
<dbReference type="Proteomes" id="UP000094256">
    <property type="component" value="Chromosome"/>
</dbReference>
<gene>
    <name evidence="8" type="ORF">AWL63_00660</name>
</gene>
<sequence>MYLLATLVVSLLLDSIVRPRPVRGRRGVGALLHVLVMTFAFGVFLTLAGNAAVSAVLACALMAVFTVASNAKYKMLGEPLVFSDLALLAAVVRHPRFYFTAISARQRVLMALGAVAALVALLFLISLDASPHLTGAVILLAASGGLWLALRSGWVGGVMRVPDLEGDLQRYGLVATLLVYWRRWRETADPPACLPSAATAPAPPEVIVIVQCESFADPVEIGGDASLALPGLTRARGDAWQHGDLAVSGFGAYTMRTEYGVLFGRSEAELGFRRYDPFLTAHGETTLALSARLDGAGYRGIFVHPHDLGFYGRDRLMPAIGFEQVIGEDGFAPVPPDAGRYVDDRTLGAKLGELVAAARGPTLLYAVTMENHGPWDAGRVPGSPGGLDAYLQHARSSDAMLTGLIERLGADGRPALLVFFGDHRPSIPGVSMPGGARHTPYVMMRFAAGGVPVSGAGRVDLTPDELHHTILRCVQ</sequence>
<reference evidence="8 9" key="1">
    <citation type="submission" date="2016-01" db="EMBL/GenBank/DDBJ databases">
        <title>Complete genome and mega plasmid sequence of Sphingomonas panacis DCY99 elicits systemic resistance in rice to Xanthomonas oryzae.</title>
        <authorList>
            <person name="Kim Y.J."/>
            <person name="Yang D.C."/>
            <person name="Sing P."/>
        </authorList>
    </citation>
    <scope>NUCLEOTIDE SEQUENCE [LARGE SCALE GENOMIC DNA]</scope>
    <source>
        <strain evidence="8 9">DCY99</strain>
    </source>
</reference>
<dbReference type="SUPFAM" id="SSF53649">
    <property type="entry name" value="Alkaline phosphatase-like"/>
    <property type="match status" value="1"/>
</dbReference>
<feature type="transmembrane region" description="Helical" evidence="6">
    <location>
        <begin position="133"/>
        <end position="150"/>
    </location>
</feature>
<keyword evidence="9" id="KW-1185">Reference proteome</keyword>
<dbReference type="OrthoDB" id="5363296at2"/>
<dbReference type="PANTHER" id="PTHR47371:SF3">
    <property type="entry name" value="PHOSPHOGLYCEROL TRANSFERASE I"/>
    <property type="match status" value="1"/>
</dbReference>
<dbReference type="GO" id="GO:0005886">
    <property type="term" value="C:plasma membrane"/>
    <property type="evidence" value="ECO:0007669"/>
    <property type="project" value="UniProtKB-SubCell"/>
</dbReference>
<dbReference type="KEGG" id="span:AWL63_00660"/>
<dbReference type="Gene3D" id="3.40.720.10">
    <property type="entry name" value="Alkaline Phosphatase, subunit A"/>
    <property type="match status" value="1"/>
</dbReference>
<dbReference type="PANTHER" id="PTHR47371">
    <property type="entry name" value="LIPOTEICHOIC ACID SYNTHASE"/>
    <property type="match status" value="1"/>
</dbReference>
<dbReference type="InterPro" id="IPR050448">
    <property type="entry name" value="OpgB/LTA_synthase_biosynth"/>
</dbReference>
<evidence type="ECO:0000256" key="4">
    <source>
        <dbReference type="ARBA" id="ARBA00022989"/>
    </source>
</evidence>
<organism evidence="8 9">
    <name type="scientific">Sphingomonas panacis</name>
    <dbReference type="NCBI Taxonomy" id="1560345"/>
    <lineage>
        <taxon>Bacteria</taxon>
        <taxon>Pseudomonadati</taxon>
        <taxon>Pseudomonadota</taxon>
        <taxon>Alphaproteobacteria</taxon>
        <taxon>Sphingomonadales</taxon>
        <taxon>Sphingomonadaceae</taxon>
        <taxon>Sphingomonas</taxon>
    </lineage>
</organism>